<protein>
    <submittedName>
        <fullName evidence="2">Uncharacterized protein</fullName>
    </submittedName>
</protein>
<dbReference type="HOGENOM" id="CLU_2277168_0_0_1"/>
<evidence type="ECO:0000256" key="1">
    <source>
        <dbReference type="SAM" id="MobiDB-lite"/>
    </source>
</evidence>
<sequence>MVPAGLVPGIRAAKAPCRGLTSLRRSSSQHEDRTRQPRETQGSMPRNPTPTRIHARSLSAALHDIVHPNQLTRCMASMCASARWREDLHGPFDQAVRVQVRP</sequence>
<reference evidence="2 3" key="1">
    <citation type="journal article" date="2012" name="Proc. Natl. Acad. Sci. U.S.A.">
        <title>Comparative genomics of Ceriporiopsis subvermispora and Phanerochaete chrysosporium provide insight into selective ligninolysis.</title>
        <authorList>
            <person name="Fernandez-Fueyo E."/>
            <person name="Ruiz-Duenas F.J."/>
            <person name="Ferreira P."/>
            <person name="Floudas D."/>
            <person name="Hibbett D.S."/>
            <person name="Canessa P."/>
            <person name="Larrondo L.F."/>
            <person name="James T.Y."/>
            <person name="Seelenfreund D."/>
            <person name="Lobos S."/>
            <person name="Polanco R."/>
            <person name="Tello M."/>
            <person name="Honda Y."/>
            <person name="Watanabe T."/>
            <person name="Watanabe T."/>
            <person name="Ryu J.S."/>
            <person name="Kubicek C.P."/>
            <person name="Schmoll M."/>
            <person name="Gaskell J."/>
            <person name="Hammel K.E."/>
            <person name="St John F.J."/>
            <person name="Vanden Wymelenberg A."/>
            <person name="Sabat G."/>
            <person name="Splinter BonDurant S."/>
            <person name="Syed K."/>
            <person name="Yadav J.S."/>
            <person name="Doddapaneni H."/>
            <person name="Subramanian V."/>
            <person name="Lavin J.L."/>
            <person name="Oguiza J.A."/>
            <person name="Perez G."/>
            <person name="Pisabarro A.G."/>
            <person name="Ramirez L."/>
            <person name="Santoyo F."/>
            <person name="Master E."/>
            <person name="Coutinho P.M."/>
            <person name="Henrissat B."/>
            <person name="Lombard V."/>
            <person name="Magnuson J.K."/>
            <person name="Kuees U."/>
            <person name="Hori C."/>
            <person name="Igarashi K."/>
            <person name="Samejima M."/>
            <person name="Held B.W."/>
            <person name="Barry K.W."/>
            <person name="LaButti K.M."/>
            <person name="Lapidus A."/>
            <person name="Lindquist E.A."/>
            <person name="Lucas S.M."/>
            <person name="Riley R."/>
            <person name="Salamov A.A."/>
            <person name="Hoffmeister D."/>
            <person name="Schwenk D."/>
            <person name="Hadar Y."/>
            <person name="Yarden O."/>
            <person name="de Vries R.P."/>
            <person name="Wiebenga A."/>
            <person name="Stenlid J."/>
            <person name="Eastwood D."/>
            <person name="Grigoriev I.V."/>
            <person name="Berka R.M."/>
            <person name="Blanchette R.A."/>
            <person name="Kersten P."/>
            <person name="Martinez A.T."/>
            <person name="Vicuna R."/>
            <person name="Cullen D."/>
        </authorList>
    </citation>
    <scope>NUCLEOTIDE SEQUENCE [LARGE SCALE GENOMIC DNA]</scope>
    <source>
        <strain evidence="2 3">B</strain>
    </source>
</reference>
<name>M2P8F4_CERS8</name>
<dbReference type="Proteomes" id="UP000016930">
    <property type="component" value="Unassembled WGS sequence"/>
</dbReference>
<feature type="compositionally biased region" description="Basic and acidic residues" evidence="1">
    <location>
        <begin position="28"/>
        <end position="38"/>
    </location>
</feature>
<feature type="region of interest" description="Disordered" evidence="1">
    <location>
        <begin position="17"/>
        <end position="51"/>
    </location>
</feature>
<accession>M2P8F4</accession>
<evidence type="ECO:0000313" key="3">
    <source>
        <dbReference type="Proteomes" id="UP000016930"/>
    </source>
</evidence>
<keyword evidence="3" id="KW-1185">Reference proteome</keyword>
<proteinExistence type="predicted"/>
<gene>
    <name evidence="2" type="ORF">CERSUDRAFT_119481</name>
</gene>
<dbReference type="EMBL" id="KB445816">
    <property type="protein sequence ID" value="EMD31669.1"/>
    <property type="molecule type" value="Genomic_DNA"/>
</dbReference>
<evidence type="ECO:0000313" key="2">
    <source>
        <dbReference type="EMBL" id="EMD31669.1"/>
    </source>
</evidence>
<dbReference type="AlphaFoldDB" id="M2P8F4"/>
<organism evidence="2 3">
    <name type="scientific">Ceriporiopsis subvermispora (strain B)</name>
    <name type="common">White-rot fungus</name>
    <name type="synonym">Gelatoporia subvermispora</name>
    <dbReference type="NCBI Taxonomy" id="914234"/>
    <lineage>
        <taxon>Eukaryota</taxon>
        <taxon>Fungi</taxon>
        <taxon>Dikarya</taxon>
        <taxon>Basidiomycota</taxon>
        <taxon>Agaricomycotina</taxon>
        <taxon>Agaricomycetes</taxon>
        <taxon>Polyporales</taxon>
        <taxon>Gelatoporiaceae</taxon>
        <taxon>Gelatoporia</taxon>
    </lineage>
</organism>
<feature type="compositionally biased region" description="Polar residues" evidence="1">
    <location>
        <begin position="39"/>
        <end position="50"/>
    </location>
</feature>